<dbReference type="GO" id="GO:0007018">
    <property type="term" value="P:microtubule-based movement"/>
    <property type="evidence" value="ECO:0007669"/>
    <property type="project" value="InterPro"/>
</dbReference>
<dbReference type="InterPro" id="IPR027417">
    <property type="entry name" value="P-loop_NTPase"/>
</dbReference>
<evidence type="ECO:0000256" key="10">
    <source>
        <dbReference type="SAM" id="MobiDB-lite"/>
    </source>
</evidence>
<dbReference type="OrthoDB" id="3176171at2759"/>
<sequence length="1674" mass="182132">MADGQSSITVAVRVRPFTIREAAQLHRNDDGTTFLGDGSLAAAPTPKLHQRGIRNVVKVMDDRCLVFDPPEDNPVQRFSRSVVPTSKKVKDQVFAFDRVFDENTTQSEVYEGTTRSLLDSVLDGYNATVFAYGATGCGKTHTITGTPAHPGIIFLTMQELFEKIDERSQDKTTELSLSYLEIYNETIRDLLVPGGSKAGLMLREDSNQAVTVSGLTSHHPKDVNEVMDMIVKGNEYRTVSPTEANATSSRSHAVLQINVAQKDRNADVNEPHTMATLSIIDLAGSERASVTKNRGERLTEGANINKSLLALGSCINALCDRRQKAHVPYRNSKLTRLLKFSLGGNCKTVMIVCVSPSSAHYDESQNTLRYANRAKNIQTKVTRNVFNVNRHVKDFLVKIDEQMALIKELKAQQKDAENIFFTKFRKQWEKRDAVSKEAVERLRAAYDNSLAERQERINSMKRLRAIERRISLLSGWIAAFDTVCDQRGDEDNMPSNLTAIRKTAQGILVELENSRHHMHHKLDNSTWERSIETALTHGVRQLEGLDGADSGEIATLNREVELLKAGFDREAYREVMEQEKVGDAAMMQMLLTAQFDMLSSLSDLLAMDEESAVAHAKESIHRLLQAGFSAASQVVKPDGSLTVSASEVMPPTRRGTPKKKKASVAQAKALAPPAFAAIQNEHSYLSPMKSSPRRRKVPTMTKKGVSFTPVKKAKARGVRWRDDETEEGTLADFEKTPKKQGSTTPEQSRTEEVTPAPVEIPALLEPEPMAGEQSSPSLEVPEAASLMTSKPSRFQAGFLSKTRVSMQPGGSPVAPQLSLNLSSSPSSGGGTPPLRSLDVGKTGNLSPPSSANANRLPMRRSLHTIMDENNPPQAHGSGSGSGSGSDSEGSSTIDVGKLRSAMNLAKKDKARRTSLLTGTAASNARRISSVGSMSGDKPSRPSMPGTLASSSNGISRHRRGSAERRRSPPIACSPPEWKSERALTAGQARRMNLSSSVRVEGGSPRERLANNNNIRRVTIGSAVDPTPHYIRSRTANACDGCKARKVKCDGRVPCTYCARRNKAASCRYSPQRRRRAPTSSASPAAASPARQAALAGAGAAEDETDVPREARLVCDAEGKLIFIGDCAPLSFFQSVRQLVTRSVAQDAFAPGSSRYSVLENAPTATTARGATHTQQTGYVSGSPRVNAVHVPSAVSRYRAATTGLVDLFESEDALSRELHEWVRNSERRRPDDMGSIVNYLVLAIGMQTDHGDTAQAYFEHARDRAYSDLSGNLGVATVQAFLLITVYMLCSCQINGAFLFFGVAARAAYSIGLHRTEVNARFGHGLRDRLWKSLRVVDLFLSTSMGRPPAMSDVDCTVPYHVPREGTGVDVLDASVQILLVIEDIVVKIYSRKKISLQLTEGISRQLRDWSARWLGPLKTAMTMVPEGEGGGSDAALVSGACQVLSSYYYAVMLVSRPFLMYELCLRLEGKGTGGGGRSRLADACIDAARLMVEPVLELVERGVLNGRVPLLVSWLFASSLVLGVGLLGGFGRILERYTRRSIQALDHFSQHDAHARQYSLIAQSLLLTALEHLDRQELAEHARRTESSSLLFGLVADASPVRQRQDAGREEQRLGEEGVGGVGGDGMLGGMDLFGLAEDGGLFGTPEEGGWDGTVNLFPLLDAGGGIDLAHYL</sequence>
<dbReference type="InterPro" id="IPR019821">
    <property type="entry name" value="Kinesin_motor_CS"/>
</dbReference>
<feature type="domain" description="Zn(2)-C6 fungal-type" evidence="12">
    <location>
        <begin position="1037"/>
        <end position="1068"/>
    </location>
</feature>
<evidence type="ECO:0000313" key="15">
    <source>
        <dbReference type="Proteomes" id="UP000028524"/>
    </source>
</evidence>
<feature type="region of interest" description="Disordered" evidence="10">
    <location>
        <begin position="803"/>
        <end position="989"/>
    </location>
</feature>
<dbReference type="STRING" id="1283841.A0A084QCZ3"/>
<accession>A0A084QCZ3</accession>
<name>A0A084QCZ3_STAC4</name>
<evidence type="ECO:0000256" key="5">
    <source>
        <dbReference type="ARBA" id="ARBA00023054"/>
    </source>
</evidence>
<dbReference type="SMART" id="SM00906">
    <property type="entry name" value="Fungal_trans"/>
    <property type="match status" value="1"/>
</dbReference>
<evidence type="ECO:0000256" key="1">
    <source>
        <dbReference type="ARBA" id="ARBA00022701"/>
    </source>
</evidence>
<feature type="region of interest" description="Disordered" evidence="10">
    <location>
        <begin position="1068"/>
        <end position="1102"/>
    </location>
</feature>
<evidence type="ECO:0008006" key="16">
    <source>
        <dbReference type="Google" id="ProtNLM"/>
    </source>
</evidence>
<dbReference type="InterPro" id="IPR027640">
    <property type="entry name" value="Kinesin-like_fam"/>
</dbReference>
<evidence type="ECO:0000313" key="14">
    <source>
        <dbReference type="EMBL" id="KFA61828.1"/>
    </source>
</evidence>
<dbReference type="PANTHER" id="PTHR47968:SF13">
    <property type="entry name" value="KINESIN-LIKE PROTEIN KIF19 ISOFORM X1"/>
    <property type="match status" value="1"/>
</dbReference>
<evidence type="ECO:0000256" key="6">
    <source>
        <dbReference type="ARBA" id="ARBA00023175"/>
    </source>
</evidence>
<dbReference type="GO" id="GO:0005874">
    <property type="term" value="C:microtubule"/>
    <property type="evidence" value="ECO:0007669"/>
    <property type="project" value="UniProtKB-KW"/>
</dbReference>
<dbReference type="InterPro" id="IPR036961">
    <property type="entry name" value="Kinesin_motor_dom_sf"/>
</dbReference>
<keyword evidence="7" id="KW-0539">Nucleus</keyword>
<dbReference type="CDD" id="cd12148">
    <property type="entry name" value="fungal_TF_MHR"/>
    <property type="match status" value="1"/>
</dbReference>
<dbReference type="InterPro" id="IPR001752">
    <property type="entry name" value="Kinesin_motor_dom"/>
</dbReference>
<dbReference type="Pfam" id="PF04082">
    <property type="entry name" value="Fungal_trans"/>
    <property type="match status" value="1"/>
</dbReference>
<gene>
    <name evidence="14" type="ORF">S40285_07528</name>
</gene>
<evidence type="ECO:0000256" key="3">
    <source>
        <dbReference type="ARBA" id="ARBA00022741"/>
    </source>
</evidence>
<evidence type="ECO:0000256" key="2">
    <source>
        <dbReference type="ARBA" id="ARBA00022723"/>
    </source>
</evidence>
<dbReference type="PROSITE" id="PS00463">
    <property type="entry name" value="ZN2_CY6_FUNGAL_1"/>
    <property type="match status" value="1"/>
</dbReference>
<keyword evidence="11" id="KW-0812">Transmembrane</keyword>
<protein>
    <recommendedName>
        <fullName evidence="16">Zn(2)-C6 fungal-type domain-containing protein</fullName>
    </recommendedName>
</protein>
<dbReference type="SUPFAM" id="SSF57701">
    <property type="entry name" value="Zn2/Cys6 DNA-binding domain"/>
    <property type="match status" value="1"/>
</dbReference>
<keyword evidence="11" id="KW-1133">Transmembrane helix</keyword>
<dbReference type="PROSITE" id="PS00411">
    <property type="entry name" value="KINESIN_MOTOR_1"/>
    <property type="match status" value="1"/>
</dbReference>
<dbReference type="SUPFAM" id="SSF52540">
    <property type="entry name" value="P-loop containing nucleoside triphosphate hydrolases"/>
    <property type="match status" value="1"/>
</dbReference>
<dbReference type="PANTHER" id="PTHR47968">
    <property type="entry name" value="CENTROMERE PROTEIN E"/>
    <property type="match status" value="1"/>
</dbReference>
<dbReference type="InterPro" id="IPR007219">
    <property type="entry name" value="XnlR_reg_dom"/>
</dbReference>
<evidence type="ECO:0000256" key="8">
    <source>
        <dbReference type="PROSITE-ProRule" id="PRU00283"/>
    </source>
</evidence>
<dbReference type="Pfam" id="PF00225">
    <property type="entry name" value="Kinesin"/>
    <property type="match status" value="1"/>
</dbReference>
<keyword evidence="3 8" id="KW-0547">Nucleotide-binding</keyword>
<dbReference type="CDD" id="cd00067">
    <property type="entry name" value="GAL4"/>
    <property type="match status" value="1"/>
</dbReference>
<dbReference type="Gene3D" id="4.10.240.10">
    <property type="entry name" value="Zn(2)-C6 fungal-type DNA-binding domain"/>
    <property type="match status" value="1"/>
</dbReference>
<proteinExistence type="inferred from homology"/>
<keyword evidence="15" id="KW-1185">Reference proteome</keyword>
<dbReference type="HOGENOM" id="CLU_002698_0_0_1"/>
<evidence type="ECO:0000259" key="13">
    <source>
        <dbReference type="PROSITE" id="PS50067"/>
    </source>
</evidence>
<dbReference type="PRINTS" id="PR00380">
    <property type="entry name" value="KINESINHEAVY"/>
</dbReference>
<keyword evidence="6 8" id="KW-0505">Motor protein</keyword>
<keyword evidence="1" id="KW-0493">Microtubule</keyword>
<dbReference type="PROSITE" id="PS50048">
    <property type="entry name" value="ZN2_CY6_FUNGAL_2"/>
    <property type="match status" value="1"/>
</dbReference>
<reference evidence="14 15" key="1">
    <citation type="journal article" date="2014" name="BMC Genomics">
        <title>Comparative genome sequencing reveals chemotype-specific gene clusters in the toxigenic black mold Stachybotrys.</title>
        <authorList>
            <person name="Semeiks J."/>
            <person name="Borek D."/>
            <person name="Otwinowski Z."/>
            <person name="Grishin N.V."/>
        </authorList>
    </citation>
    <scope>NUCLEOTIDE SEQUENCE [LARGE SCALE GENOMIC DNA]</scope>
    <source>
        <strain evidence="14 15">IBT 40285</strain>
    </source>
</reference>
<keyword evidence="4 8" id="KW-0067">ATP-binding</keyword>
<dbReference type="CDD" id="cd01370">
    <property type="entry name" value="KISc_KIP3_like"/>
    <property type="match status" value="1"/>
</dbReference>
<feature type="transmembrane region" description="Helical" evidence="11">
    <location>
        <begin position="1512"/>
        <end position="1531"/>
    </location>
</feature>
<dbReference type="GO" id="GO:0003777">
    <property type="term" value="F:microtubule motor activity"/>
    <property type="evidence" value="ECO:0007669"/>
    <property type="project" value="InterPro"/>
</dbReference>
<feature type="region of interest" description="Disordered" evidence="10">
    <location>
        <begin position="1603"/>
        <end position="1622"/>
    </location>
</feature>
<dbReference type="EMBL" id="KL660833">
    <property type="protein sequence ID" value="KFA61828.1"/>
    <property type="molecule type" value="Genomic_DNA"/>
</dbReference>
<comment type="similarity">
    <text evidence="8">Belongs to the TRAFAC class myosin-kinesin ATPase superfamily. Kinesin family.</text>
</comment>
<dbReference type="InParanoid" id="A0A084QCZ3"/>
<evidence type="ECO:0000256" key="7">
    <source>
        <dbReference type="ARBA" id="ARBA00023242"/>
    </source>
</evidence>
<keyword evidence="11" id="KW-0472">Membrane</keyword>
<dbReference type="GO" id="GO:0008017">
    <property type="term" value="F:microtubule binding"/>
    <property type="evidence" value="ECO:0007669"/>
    <property type="project" value="InterPro"/>
</dbReference>
<evidence type="ECO:0000259" key="12">
    <source>
        <dbReference type="PROSITE" id="PS50048"/>
    </source>
</evidence>
<dbReference type="OMA" id="KVMDDRC"/>
<feature type="compositionally biased region" description="Low complexity" evidence="10">
    <location>
        <begin position="817"/>
        <end position="837"/>
    </location>
</feature>
<dbReference type="GO" id="GO:0006351">
    <property type="term" value="P:DNA-templated transcription"/>
    <property type="evidence" value="ECO:0007669"/>
    <property type="project" value="InterPro"/>
</dbReference>
<feature type="compositionally biased region" description="Polar residues" evidence="10">
    <location>
        <begin position="914"/>
        <end position="932"/>
    </location>
</feature>
<dbReference type="InterPro" id="IPR001138">
    <property type="entry name" value="Zn2Cys6_DnaBD"/>
</dbReference>
<dbReference type="GO" id="GO:0000981">
    <property type="term" value="F:DNA-binding transcription factor activity, RNA polymerase II-specific"/>
    <property type="evidence" value="ECO:0007669"/>
    <property type="project" value="InterPro"/>
</dbReference>
<evidence type="ECO:0000256" key="9">
    <source>
        <dbReference type="SAM" id="Coils"/>
    </source>
</evidence>
<keyword evidence="5 9" id="KW-0175">Coiled coil</keyword>
<feature type="compositionally biased region" description="Basic and acidic residues" evidence="10">
    <location>
        <begin position="1604"/>
        <end position="1617"/>
    </location>
</feature>
<feature type="compositionally biased region" description="Low complexity" evidence="10">
    <location>
        <begin position="1077"/>
        <end position="1099"/>
    </location>
</feature>
<organism evidence="14 15">
    <name type="scientific">Stachybotrys chlorohalonatus (strain IBT 40285)</name>
    <dbReference type="NCBI Taxonomy" id="1283841"/>
    <lineage>
        <taxon>Eukaryota</taxon>
        <taxon>Fungi</taxon>
        <taxon>Dikarya</taxon>
        <taxon>Ascomycota</taxon>
        <taxon>Pezizomycotina</taxon>
        <taxon>Sordariomycetes</taxon>
        <taxon>Hypocreomycetidae</taxon>
        <taxon>Hypocreales</taxon>
        <taxon>Stachybotryaceae</taxon>
        <taxon>Stachybotrys</taxon>
    </lineage>
</organism>
<keyword evidence="2" id="KW-0479">Metal-binding</keyword>
<dbReference type="Proteomes" id="UP000028524">
    <property type="component" value="Unassembled WGS sequence"/>
</dbReference>
<dbReference type="GO" id="GO:0003677">
    <property type="term" value="F:DNA binding"/>
    <property type="evidence" value="ECO:0007669"/>
    <property type="project" value="InterPro"/>
</dbReference>
<evidence type="ECO:0000256" key="4">
    <source>
        <dbReference type="ARBA" id="ARBA00022840"/>
    </source>
</evidence>
<dbReference type="Pfam" id="PF00172">
    <property type="entry name" value="Zn_clus"/>
    <property type="match status" value="1"/>
</dbReference>
<dbReference type="PROSITE" id="PS50067">
    <property type="entry name" value="KINESIN_MOTOR_2"/>
    <property type="match status" value="1"/>
</dbReference>
<dbReference type="GO" id="GO:0008270">
    <property type="term" value="F:zinc ion binding"/>
    <property type="evidence" value="ECO:0007669"/>
    <property type="project" value="InterPro"/>
</dbReference>
<dbReference type="GO" id="GO:0005524">
    <property type="term" value="F:ATP binding"/>
    <property type="evidence" value="ECO:0007669"/>
    <property type="project" value="UniProtKB-UniRule"/>
</dbReference>
<dbReference type="InterPro" id="IPR036864">
    <property type="entry name" value="Zn2-C6_fun-type_DNA-bd_sf"/>
</dbReference>
<feature type="coiled-coil region" evidence="9">
    <location>
        <begin position="392"/>
        <end position="419"/>
    </location>
</feature>
<dbReference type="FunFam" id="3.40.850.10:FF:000053">
    <property type="entry name" value="Kinesin family"/>
    <property type="match status" value="1"/>
</dbReference>
<feature type="domain" description="Kinesin motor" evidence="13">
    <location>
        <begin position="7"/>
        <end position="377"/>
    </location>
</feature>
<dbReference type="SMART" id="SM00066">
    <property type="entry name" value="GAL4"/>
    <property type="match status" value="1"/>
</dbReference>
<feature type="binding site" evidence="8">
    <location>
        <begin position="133"/>
        <end position="140"/>
    </location>
    <ligand>
        <name>ATP</name>
        <dbReference type="ChEBI" id="CHEBI:30616"/>
    </ligand>
</feature>
<evidence type="ECO:0000256" key="11">
    <source>
        <dbReference type="SAM" id="Phobius"/>
    </source>
</evidence>
<feature type="region of interest" description="Disordered" evidence="10">
    <location>
        <begin position="710"/>
        <end position="758"/>
    </location>
</feature>
<dbReference type="SMART" id="SM00129">
    <property type="entry name" value="KISc"/>
    <property type="match status" value="1"/>
</dbReference>
<dbReference type="Gene3D" id="3.40.850.10">
    <property type="entry name" value="Kinesin motor domain"/>
    <property type="match status" value="1"/>
</dbReference>
<feature type="compositionally biased region" description="Polar residues" evidence="10">
    <location>
        <begin position="843"/>
        <end position="853"/>
    </location>
</feature>